<keyword evidence="3" id="KW-1185">Reference proteome</keyword>
<dbReference type="Proteomes" id="UP000033072">
    <property type="component" value="Chromosome"/>
</dbReference>
<dbReference type="SUPFAM" id="SSF54518">
    <property type="entry name" value="Tubby C-terminal domain-like"/>
    <property type="match status" value="1"/>
</dbReference>
<dbReference type="RefSeq" id="WP_048126372.1">
    <property type="nucleotide sequence ID" value="NZ_CP009515.1"/>
</dbReference>
<sequence length="178" mass="20420">MTGFSSLGDRGGESKHIYRMHEKLISIGDDYWIEDEKGERAFYVDGKVLRVRNTLIFKDAQGNDLYKIQERLLKIRDTMDIRRVDGDVAATVKKALINILRDNWKVEVPDGPDMEIHGNILDHEYRIDSEGQQIAEISKKWFSIRDTYGVEIAPGQEDALILAITAAIDQMEHNDRSN</sequence>
<dbReference type="EMBL" id="CP009515">
    <property type="protein sequence ID" value="AKB75085.1"/>
    <property type="molecule type" value="Genomic_DNA"/>
</dbReference>
<organism evidence="2 3">
    <name type="scientific">Methanosarcina lacustris Z-7289</name>
    <dbReference type="NCBI Taxonomy" id="1434111"/>
    <lineage>
        <taxon>Archaea</taxon>
        <taxon>Methanobacteriati</taxon>
        <taxon>Methanobacteriota</taxon>
        <taxon>Stenosarchaea group</taxon>
        <taxon>Methanomicrobia</taxon>
        <taxon>Methanosarcinales</taxon>
        <taxon>Methanosarcinaceae</taxon>
        <taxon>Methanosarcina</taxon>
    </lineage>
</organism>
<dbReference type="PANTHER" id="PTHR31087">
    <property type="match status" value="1"/>
</dbReference>
<evidence type="ECO:0000313" key="2">
    <source>
        <dbReference type="EMBL" id="AKB75085.1"/>
    </source>
</evidence>
<evidence type="ECO:0000313" key="3">
    <source>
        <dbReference type="Proteomes" id="UP000033072"/>
    </source>
</evidence>
<gene>
    <name evidence="2" type="ORF">MSLAZ_1824</name>
</gene>
<evidence type="ECO:0000256" key="1">
    <source>
        <dbReference type="ARBA" id="ARBA00005437"/>
    </source>
</evidence>
<dbReference type="PATRIC" id="fig|1434111.4.peg.2386"/>
<protein>
    <recommendedName>
        <fullName evidence="4">LURP-one-related family protein</fullName>
    </recommendedName>
</protein>
<dbReference type="InterPro" id="IPR007612">
    <property type="entry name" value="LOR"/>
</dbReference>
<reference evidence="2 3" key="1">
    <citation type="submission" date="2014-07" db="EMBL/GenBank/DDBJ databases">
        <title>Methanogenic archaea and the global carbon cycle.</title>
        <authorList>
            <person name="Henriksen J.R."/>
            <person name="Luke J."/>
            <person name="Reinhart S."/>
            <person name="Benedict M.N."/>
            <person name="Youngblut N.D."/>
            <person name="Metcalf M.E."/>
            <person name="Whitaker R.J."/>
            <person name="Metcalf W.W."/>
        </authorList>
    </citation>
    <scope>NUCLEOTIDE SEQUENCE [LARGE SCALE GENOMIC DNA]</scope>
    <source>
        <strain evidence="2 3">Z-7289</strain>
    </source>
</reference>
<dbReference type="PANTHER" id="PTHR31087:SF161">
    <property type="entry name" value="TUBBY C 2 FAMILY PROTEIN"/>
    <property type="match status" value="1"/>
</dbReference>
<dbReference type="Pfam" id="PF04525">
    <property type="entry name" value="LOR"/>
    <property type="match status" value="1"/>
</dbReference>
<dbReference type="KEGG" id="mls:MSLAZ_1824"/>
<accession>A0A0E3WRH7</accession>
<dbReference type="InterPro" id="IPR025659">
    <property type="entry name" value="Tubby-like_C"/>
</dbReference>
<dbReference type="OrthoDB" id="286759at2157"/>
<dbReference type="InterPro" id="IPR038595">
    <property type="entry name" value="LOR_sf"/>
</dbReference>
<dbReference type="AlphaFoldDB" id="A0A0E3WRH7"/>
<dbReference type="GeneID" id="24806600"/>
<comment type="similarity">
    <text evidence="1">Belongs to the LOR family.</text>
</comment>
<evidence type="ECO:0008006" key="4">
    <source>
        <dbReference type="Google" id="ProtNLM"/>
    </source>
</evidence>
<name>A0A0E3WRH7_9EURY</name>
<dbReference type="Gene3D" id="2.40.160.200">
    <property type="entry name" value="LURP1-related"/>
    <property type="match status" value="1"/>
</dbReference>
<proteinExistence type="inferred from homology"/>
<dbReference type="HOGENOM" id="CLU_108507_1_0_2"/>